<dbReference type="Proteomes" id="UP000799438">
    <property type="component" value="Unassembled WGS sequence"/>
</dbReference>
<feature type="compositionally biased region" description="Low complexity" evidence="1">
    <location>
        <begin position="20"/>
        <end position="49"/>
    </location>
</feature>
<gene>
    <name evidence="2" type="ORF">K452DRAFT_288604</name>
</gene>
<dbReference type="EMBL" id="ML995489">
    <property type="protein sequence ID" value="KAF2140523.1"/>
    <property type="molecule type" value="Genomic_DNA"/>
</dbReference>
<evidence type="ECO:0000313" key="2">
    <source>
        <dbReference type="EMBL" id="KAF2140523.1"/>
    </source>
</evidence>
<proteinExistence type="predicted"/>
<keyword evidence="3" id="KW-1185">Reference proteome</keyword>
<protein>
    <submittedName>
        <fullName evidence="2">Uncharacterized protein</fullName>
    </submittedName>
</protein>
<evidence type="ECO:0000256" key="1">
    <source>
        <dbReference type="SAM" id="MobiDB-lite"/>
    </source>
</evidence>
<feature type="compositionally biased region" description="Low complexity" evidence="1">
    <location>
        <begin position="73"/>
        <end position="107"/>
    </location>
</feature>
<name>A0A6A6BAZ1_9PEZI</name>
<evidence type="ECO:0000313" key="3">
    <source>
        <dbReference type="Proteomes" id="UP000799438"/>
    </source>
</evidence>
<feature type="region of interest" description="Disordered" evidence="1">
    <location>
        <begin position="1"/>
        <end position="125"/>
    </location>
</feature>
<accession>A0A6A6BAZ1</accession>
<feature type="non-terminal residue" evidence="2">
    <location>
        <position position="1"/>
    </location>
</feature>
<dbReference type="AlphaFoldDB" id="A0A6A6BAZ1"/>
<sequence>MDSTPARHNSFASQRPTFPAVASASSSTTSSASQSSSSLSTLSSSVSSTNAFPAPHHIPQHPGSLHPSAAMNLPPQQQQQQQRQQQQQQYQLQQQQQQLGQQPQAQPHMQSYDYRPNREGAGSTAPETMSLLKDYNLVAEAAKRAQMAVLMRDLEGVEL</sequence>
<reference evidence="2" key="1">
    <citation type="journal article" date="2020" name="Stud. Mycol.">
        <title>101 Dothideomycetes genomes: a test case for predicting lifestyles and emergence of pathogens.</title>
        <authorList>
            <person name="Haridas S."/>
            <person name="Albert R."/>
            <person name="Binder M."/>
            <person name="Bloem J."/>
            <person name="Labutti K."/>
            <person name="Salamov A."/>
            <person name="Andreopoulos B."/>
            <person name="Baker S."/>
            <person name="Barry K."/>
            <person name="Bills G."/>
            <person name="Bluhm B."/>
            <person name="Cannon C."/>
            <person name="Castanera R."/>
            <person name="Culley D."/>
            <person name="Daum C."/>
            <person name="Ezra D."/>
            <person name="Gonzalez J."/>
            <person name="Henrissat B."/>
            <person name="Kuo A."/>
            <person name="Liang C."/>
            <person name="Lipzen A."/>
            <person name="Lutzoni F."/>
            <person name="Magnuson J."/>
            <person name="Mondo S."/>
            <person name="Nolan M."/>
            <person name="Ohm R."/>
            <person name="Pangilinan J."/>
            <person name="Park H.-J."/>
            <person name="Ramirez L."/>
            <person name="Alfaro M."/>
            <person name="Sun H."/>
            <person name="Tritt A."/>
            <person name="Yoshinaga Y."/>
            <person name="Zwiers L.-H."/>
            <person name="Turgeon B."/>
            <person name="Goodwin S."/>
            <person name="Spatafora J."/>
            <person name="Crous P."/>
            <person name="Grigoriev I."/>
        </authorList>
    </citation>
    <scope>NUCLEOTIDE SEQUENCE</scope>
    <source>
        <strain evidence="2">CBS 121167</strain>
    </source>
</reference>
<dbReference type="OrthoDB" id="4157208at2759"/>
<dbReference type="GeneID" id="54298188"/>
<feature type="compositionally biased region" description="Polar residues" evidence="1">
    <location>
        <begin position="1"/>
        <end position="16"/>
    </location>
</feature>
<dbReference type="RefSeq" id="XP_033396236.1">
    <property type="nucleotide sequence ID" value="XM_033540692.1"/>
</dbReference>
<organism evidence="2 3">
    <name type="scientific">Aplosporella prunicola CBS 121167</name>
    <dbReference type="NCBI Taxonomy" id="1176127"/>
    <lineage>
        <taxon>Eukaryota</taxon>
        <taxon>Fungi</taxon>
        <taxon>Dikarya</taxon>
        <taxon>Ascomycota</taxon>
        <taxon>Pezizomycotina</taxon>
        <taxon>Dothideomycetes</taxon>
        <taxon>Dothideomycetes incertae sedis</taxon>
        <taxon>Botryosphaeriales</taxon>
        <taxon>Aplosporellaceae</taxon>
        <taxon>Aplosporella</taxon>
    </lineage>
</organism>